<dbReference type="AlphaFoldDB" id="X1W259"/>
<name>X1W259_9ZZZZ</name>
<evidence type="ECO:0000313" key="2">
    <source>
        <dbReference type="EMBL" id="GAJ23135.1"/>
    </source>
</evidence>
<feature type="domain" description="TaqI-like C-terminal specificity" evidence="1">
    <location>
        <begin position="42"/>
        <end position="200"/>
    </location>
</feature>
<feature type="non-terminal residue" evidence="2">
    <location>
        <position position="1"/>
    </location>
</feature>
<dbReference type="Pfam" id="PF12950">
    <property type="entry name" value="TaqI_C"/>
    <property type="match status" value="1"/>
</dbReference>
<accession>X1W259</accession>
<protein>
    <recommendedName>
        <fullName evidence="1">TaqI-like C-terminal specificity domain-containing protein</fullName>
    </recommendedName>
</protein>
<sequence>KLEDHAEAITQGIRTGSLKVYFNEINSQTIKENKFERGLIKEVFHGKNVKRYSCSIDNNNDLLLFPYKSNYFTPVDINQYKNSQKYLEKFKAELQERKDSGKVFKNTSKQWFEFWDSKAKCFESPKIVFPDISNRNNFYLDEEGKGYLNTCYAIFLKPGYDFKLYLGILNSKAIEFYVKKNCPFVRGGYYRYKTNYLKKI</sequence>
<reference evidence="2" key="1">
    <citation type="journal article" date="2014" name="Front. Microbiol.">
        <title>High frequency of phylogenetically diverse reductive dehalogenase-homologous genes in deep subseafloor sedimentary metagenomes.</title>
        <authorList>
            <person name="Kawai M."/>
            <person name="Futagami T."/>
            <person name="Toyoda A."/>
            <person name="Takaki Y."/>
            <person name="Nishi S."/>
            <person name="Hori S."/>
            <person name="Arai W."/>
            <person name="Tsubouchi T."/>
            <person name="Morono Y."/>
            <person name="Uchiyama I."/>
            <person name="Ito T."/>
            <person name="Fujiyama A."/>
            <person name="Inagaki F."/>
            <person name="Takami H."/>
        </authorList>
    </citation>
    <scope>NUCLEOTIDE SEQUENCE</scope>
    <source>
        <strain evidence="2">Expedition CK06-06</strain>
    </source>
</reference>
<dbReference type="EMBL" id="BARW01037167">
    <property type="protein sequence ID" value="GAJ23135.1"/>
    <property type="molecule type" value="Genomic_DNA"/>
</dbReference>
<evidence type="ECO:0000259" key="1">
    <source>
        <dbReference type="Pfam" id="PF12950"/>
    </source>
</evidence>
<dbReference type="InterPro" id="IPR025931">
    <property type="entry name" value="TaqI_C"/>
</dbReference>
<proteinExistence type="predicted"/>
<comment type="caution">
    <text evidence="2">The sequence shown here is derived from an EMBL/GenBank/DDBJ whole genome shotgun (WGS) entry which is preliminary data.</text>
</comment>
<feature type="non-terminal residue" evidence="2">
    <location>
        <position position="200"/>
    </location>
</feature>
<gene>
    <name evidence="2" type="ORF">S12H4_57456</name>
</gene>
<organism evidence="2">
    <name type="scientific">marine sediment metagenome</name>
    <dbReference type="NCBI Taxonomy" id="412755"/>
    <lineage>
        <taxon>unclassified sequences</taxon>
        <taxon>metagenomes</taxon>
        <taxon>ecological metagenomes</taxon>
    </lineage>
</organism>